<evidence type="ECO:0000256" key="1">
    <source>
        <dbReference type="ARBA" id="ARBA00004173"/>
    </source>
</evidence>
<dbReference type="Pfam" id="PF10780">
    <property type="entry name" value="MRP_L53"/>
    <property type="match status" value="1"/>
</dbReference>
<keyword evidence="4" id="KW-0689">Ribosomal protein</keyword>
<dbReference type="RefSeq" id="XP_015171512.1">
    <property type="nucleotide sequence ID" value="XM_015316026.1"/>
</dbReference>
<dbReference type="GeneID" id="107063885"/>
<dbReference type="Proteomes" id="UP000694924">
    <property type="component" value="Unplaced"/>
</dbReference>
<keyword evidence="3" id="KW-0809">Transit peptide</keyword>
<evidence type="ECO:0000256" key="7">
    <source>
        <dbReference type="ARBA" id="ARBA00035180"/>
    </source>
</evidence>
<organism evidence="9 10">
    <name type="scientific">Polistes dominula</name>
    <name type="common">European paper wasp</name>
    <name type="synonym">Vespa dominula</name>
    <dbReference type="NCBI Taxonomy" id="743375"/>
    <lineage>
        <taxon>Eukaryota</taxon>
        <taxon>Metazoa</taxon>
        <taxon>Ecdysozoa</taxon>
        <taxon>Arthropoda</taxon>
        <taxon>Hexapoda</taxon>
        <taxon>Insecta</taxon>
        <taxon>Pterygota</taxon>
        <taxon>Neoptera</taxon>
        <taxon>Endopterygota</taxon>
        <taxon>Hymenoptera</taxon>
        <taxon>Apocrita</taxon>
        <taxon>Aculeata</taxon>
        <taxon>Vespoidea</taxon>
        <taxon>Vespidae</taxon>
        <taxon>Polistinae</taxon>
        <taxon>Polistini</taxon>
        <taxon>Polistes</taxon>
    </lineage>
</organism>
<evidence type="ECO:0000256" key="2">
    <source>
        <dbReference type="ARBA" id="ARBA00005557"/>
    </source>
</evidence>
<keyword evidence="5" id="KW-0496">Mitochondrion</keyword>
<evidence type="ECO:0000256" key="5">
    <source>
        <dbReference type="ARBA" id="ARBA00023128"/>
    </source>
</evidence>
<gene>
    <name evidence="10" type="primary">LOC107063885</name>
</gene>
<evidence type="ECO:0000256" key="6">
    <source>
        <dbReference type="ARBA" id="ARBA00023274"/>
    </source>
</evidence>
<name>A0ABM1HU75_POLDO</name>
<reference evidence="10" key="1">
    <citation type="submission" date="2025-08" db="UniProtKB">
        <authorList>
            <consortium name="RefSeq"/>
        </authorList>
    </citation>
    <scope>IDENTIFICATION</scope>
</reference>
<protein>
    <recommendedName>
        <fullName evidence="7">Large ribosomal subunit protein mL53</fullName>
    </recommendedName>
    <alternativeName>
        <fullName evidence="8">39S ribosomal protein L53, mitochondrial</fullName>
    </alternativeName>
</protein>
<dbReference type="Gene3D" id="3.40.30.10">
    <property type="entry name" value="Glutaredoxin"/>
    <property type="match status" value="1"/>
</dbReference>
<comment type="subcellular location">
    <subcellularLocation>
        <location evidence="1">Mitochondrion</location>
    </subcellularLocation>
</comment>
<accession>A0ABM1HU75</accession>
<dbReference type="PANTHER" id="PTHR33618">
    <property type="entry name" value="39S RIBOSOMAL PROTEIN L53, MITOCHONDRIAL"/>
    <property type="match status" value="1"/>
</dbReference>
<keyword evidence="6" id="KW-0687">Ribonucleoprotein</keyword>
<evidence type="ECO:0000313" key="10">
    <source>
        <dbReference type="RefSeq" id="XP_015171512.1"/>
    </source>
</evidence>
<evidence type="ECO:0000256" key="8">
    <source>
        <dbReference type="ARBA" id="ARBA00042721"/>
    </source>
</evidence>
<dbReference type="InterPro" id="IPR019716">
    <property type="entry name" value="Ribosomal_mL53"/>
</dbReference>
<evidence type="ECO:0000256" key="4">
    <source>
        <dbReference type="ARBA" id="ARBA00022980"/>
    </source>
</evidence>
<keyword evidence="9" id="KW-1185">Reference proteome</keyword>
<dbReference type="InterPro" id="IPR052473">
    <property type="entry name" value="mtLSU_mL53"/>
</dbReference>
<proteinExistence type="inferred from homology"/>
<sequence>MSIPLSGAFATRSRGLMSSIAKEMRAINFKLVDKIVVQFDPFYKNVNETRKFLFHISSKAVKKTNPLCALKTKIVCDQSEPIVTFDLTSGNKVIFKCGNLNVLNILQYCNKHVSSLVPPPEKTPKEILLEEKKKQRKKKWQKIKPFAKRRGVFY</sequence>
<dbReference type="PANTHER" id="PTHR33618:SF1">
    <property type="entry name" value="LARGE RIBOSOMAL SUBUNIT PROTEIN ML53"/>
    <property type="match status" value="1"/>
</dbReference>
<evidence type="ECO:0000256" key="3">
    <source>
        <dbReference type="ARBA" id="ARBA00022946"/>
    </source>
</evidence>
<evidence type="ECO:0000313" key="9">
    <source>
        <dbReference type="Proteomes" id="UP000694924"/>
    </source>
</evidence>
<comment type="similarity">
    <text evidence="2">Belongs to the mitochondrion-specific ribosomal protein mL53 family.</text>
</comment>